<feature type="non-terminal residue" evidence="8">
    <location>
        <position position="1"/>
    </location>
</feature>
<dbReference type="InterPro" id="IPR033896">
    <property type="entry name" value="MEF2-like_N"/>
</dbReference>
<keyword evidence="3" id="KW-0238">DNA-binding</keyword>
<feature type="compositionally biased region" description="Low complexity" evidence="6">
    <location>
        <begin position="295"/>
        <end position="329"/>
    </location>
</feature>
<dbReference type="GO" id="GO:0045944">
    <property type="term" value="P:positive regulation of transcription by RNA polymerase II"/>
    <property type="evidence" value="ECO:0007669"/>
    <property type="project" value="InterPro"/>
</dbReference>
<dbReference type="InterPro" id="IPR002100">
    <property type="entry name" value="TF_MADSbox"/>
</dbReference>
<comment type="subcellular location">
    <subcellularLocation>
        <location evidence="1">Nucleus</location>
    </subcellularLocation>
</comment>
<dbReference type="Proteomes" id="UP000316759">
    <property type="component" value="Unassembled WGS sequence"/>
</dbReference>
<dbReference type="GO" id="GO:0046983">
    <property type="term" value="F:protein dimerization activity"/>
    <property type="evidence" value="ECO:0007669"/>
    <property type="project" value="InterPro"/>
</dbReference>
<dbReference type="PROSITE" id="PS00350">
    <property type="entry name" value="MADS_BOX_1"/>
    <property type="match status" value="1"/>
</dbReference>
<protein>
    <submittedName>
        <fullName evidence="8">Myocyte-specific enhancer factor 2A</fullName>
    </submittedName>
</protein>
<dbReference type="PANTHER" id="PTHR48019">
    <property type="entry name" value="SERUM RESPONSE FACTOR HOMOLOG"/>
    <property type="match status" value="1"/>
</dbReference>
<evidence type="ECO:0000313" key="9">
    <source>
        <dbReference type="Proteomes" id="UP000316759"/>
    </source>
</evidence>
<evidence type="ECO:0000256" key="6">
    <source>
        <dbReference type="SAM" id="MobiDB-lite"/>
    </source>
</evidence>
<feature type="region of interest" description="Disordered" evidence="6">
    <location>
        <begin position="195"/>
        <end position="333"/>
    </location>
</feature>
<dbReference type="STRING" id="46835.A0A504YUC0"/>
<evidence type="ECO:0000256" key="1">
    <source>
        <dbReference type="ARBA" id="ARBA00004123"/>
    </source>
</evidence>
<feature type="region of interest" description="Disordered" evidence="6">
    <location>
        <begin position="448"/>
        <end position="472"/>
    </location>
</feature>
<dbReference type="EMBL" id="SUNJ01004806">
    <property type="protein sequence ID" value="TPP64159.1"/>
    <property type="molecule type" value="Genomic_DNA"/>
</dbReference>
<keyword evidence="9" id="KW-1185">Reference proteome</keyword>
<feature type="compositionally biased region" description="Polar residues" evidence="6">
    <location>
        <begin position="747"/>
        <end position="759"/>
    </location>
</feature>
<feature type="domain" description="MADS-box" evidence="7">
    <location>
        <begin position="97"/>
        <end position="157"/>
    </location>
</feature>
<dbReference type="PRINTS" id="PR00404">
    <property type="entry name" value="MADSDOMAIN"/>
</dbReference>
<proteinExistence type="predicted"/>
<evidence type="ECO:0000256" key="4">
    <source>
        <dbReference type="ARBA" id="ARBA00023163"/>
    </source>
</evidence>
<dbReference type="InterPro" id="IPR036879">
    <property type="entry name" value="TF_MADSbox_sf"/>
</dbReference>
<dbReference type="FunFam" id="3.40.1810.10:FF:000001">
    <property type="entry name" value="Myocyte-specific enhancer factor 2A homolog"/>
    <property type="match status" value="1"/>
</dbReference>
<feature type="compositionally biased region" description="Polar residues" evidence="6">
    <location>
        <begin position="773"/>
        <end position="785"/>
    </location>
</feature>
<dbReference type="GO" id="GO:0005634">
    <property type="term" value="C:nucleus"/>
    <property type="evidence" value="ECO:0007669"/>
    <property type="project" value="UniProtKB-SubCell"/>
</dbReference>
<dbReference type="SUPFAM" id="SSF55455">
    <property type="entry name" value="SRF-like"/>
    <property type="match status" value="1"/>
</dbReference>
<keyword evidence="2" id="KW-0805">Transcription regulation</keyword>
<dbReference type="PROSITE" id="PS50066">
    <property type="entry name" value="MADS_BOX_2"/>
    <property type="match status" value="1"/>
</dbReference>
<evidence type="ECO:0000256" key="3">
    <source>
        <dbReference type="ARBA" id="ARBA00023125"/>
    </source>
</evidence>
<name>A0A504YUC0_FASGI</name>
<evidence type="ECO:0000256" key="2">
    <source>
        <dbReference type="ARBA" id="ARBA00023015"/>
    </source>
</evidence>
<dbReference type="GO" id="GO:0000977">
    <property type="term" value="F:RNA polymerase II transcription regulatory region sequence-specific DNA binding"/>
    <property type="evidence" value="ECO:0007669"/>
    <property type="project" value="InterPro"/>
</dbReference>
<comment type="caution">
    <text evidence="8">The sequence shown here is derived from an EMBL/GenBank/DDBJ whole genome shotgun (WGS) entry which is preliminary data.</text>
</comment>
<accession>A0A504YUC0</accession>
<dbReference type="Pfam" id="PF00319">
    <property type="entry name" value="SRF-TF"/>
    <property type="match status" value="1"/>
</dbReference>
<evidence type="ECO:0000313" key="8">
    <source>
        <dbReference type="EMBL" id="TPP64159.1"/>
    </source>
</evidence>
<feature type="region of interest" description="Disordered" evidence="6">
    <location>
        <begin position="814"/>
        <end position="842"/>
    </location>
</feature>
<dbReference type="InterPro" id="IPR050142">
    <property type="entry name" value="MADS-box/MEF2_TF"/>
</dbReference>
<dbReference type="OrthoDB" id="1898716at2759"/>
<evidence type="ECO:0000256" key="5">
    <source>
        <dbReference type="ARBA" id="ARBA00023242"/>
    </source>
</evidence>
<reference evidence="8 9" key="1">
    <citation type="submission" date="2019-04" db="EMBL/GenBank/DDBJ databases">
        <title>Annotation for the trematode Fasciola gigantica.</title>
        <authorList>
            <person name="Choi Y.-J."/>
        </authorList>
    </citation>
    <scope>NUCLEOTIDE SEQUENCE [LARGE SCALE GENOMIC DNA]</scope>
    <source>
        <strain evidence="8">Uganda_cow_1</strain>
    </source>
</reference>
<feature type="compositionally biased region" description="Polar residues" evidence="6">
    <location>
        <begin position="209"/>
        <end position="243"/>
    </location>
</feature>
<evidence type="ECO:0000259" key="7">
    <source>
        <dbReference type="PROSITE" id="PS50066"/>
    </source>
</evidence>
<dbReference type="Gene3D" id="3.40.1810.10">
    <property type="entry name" value="Transcription factor, MADS-box"/>
    <property type="match status" value="1"/>
</dbReference>
<feature type="region of interest" description="Disordered" evidence="6">
    <location>
        <begin position="681"/>
        <end position="785"/>
    </location>
</feature>
<sequence>AHPARITYSSSQSGICSIRFYSVLRNKFTPSQGPDLLKLAATVVGVSIETFHRSRGVPLFVRSTCPRFGLYDHVHVFLSVNEHINLNTSRHPGTTNMGRKKILIKRIDDERNRQVTFTKRKLGLMKKAYELSILCDCEIALIVFTSSQKLFQYASSDMDKILLRYTEFNEPHESKTNRDIVELLNRKEHKLSSLSDAGAMSDSNDRLFTCSNDPVSGLPNSMMNDTRNQPGGMHSSMTLNFSGSELDLPPLSNRLNMSRDDDADEDEHLKQLTLQVPGQNNSCRTSPIHSMDRNSPSFFLQSKQQQLQQHQQQPSIAHANTPPSSLLGTSTGGGDIRCRSAQGLIQGLSPPVKEMKPMHSLAYCSPDLNPMCNPHTMSQTMSTATTNGIGGSMGMLGPVGDRVFGVQTLKRGFTGVSNPVDLNTNITAGSGQGPPNVSEFLALSGVSSTPGQSLVTRPQTLGPSPSQQHSLTVASSAYDANASSTNNALLLDSVNSLLLNDPSQSALPTISLHSDTFGSAPQVLLSQHSPSPSYSESPTARYLNNINNNTSNQDRASPLLGRRPTSGFVPRTTMVDNPVTAGRTASPSPNCRDSDQLGAGQKYLTVPNLVPRMPMTSGMSPTHQSVGASAVGGSAPGVLLHPSTHPGMFPSDSTCAGTATSKKDMVDDGSFGMLRESQSLTGNYHHHHPVPLTKKPVGGGATATGADPAFGQFPDEHTESSVALRELSPVGIIPGGGVAGKPPPPTSGKSLSPQSTSPTELDGGSDVGYTRPLSHNNIGLRTNANPRAPFSDHHLDRFTLNQVSDRCLPGMLENNPAHRLTDPNRFGVLDTSSTPLKRLRHT</sequence>
<organism evidence="8 9">
    <name type="scientific">Fasciola gigantica</name>
    <name type="common">Giant liver fluke</name>
    <dbReference type="NCBI Taxonomy" id="46835"/>
    <lineage>
        <taxon>Eukaryota</taxon>
        <taxon>Metazoa</taxon>
        <taxon>Spiralia</taxon>
        <taxon>Lophotrochozoa</taxon>
        <taxon>Platyhelminthes</taxon>
        <taxon>Trematoda</taxon>
        <taxon>Digenea</taxon>
        <taxon>Plagiorchiida</taxon>
        <taxon>Echinostomata</taxon>
        <taxon>Echinostomatoidea</taxon>
        <taxon>Fasciolidae</taxon>
        <taxon>Fasciola</taxon>
    </lineage>
</organism>
<keyword evidence="4" id="KW-0804">Transcription</keyword>
<keyword evidence="5" id="KW-0539">Nucleus</keyword>
<dbReference type="SMART" id="SM00432">
    <property type="entry name" value="MADS"/>
    <property type="match status" value="1"/>
</dbReference>
<feature type="compositionally biased region" description="Polar residues" evidence="6">
    <location>
        <begin position="272"/>
        <end position="288"/>
    </location>
</feature>
<feature type="region of interest" description="Disordered" evidence="6">
    <location>
        <begin position="523"/>
        <end position="598"/>
    </location>
</feature>
<dbReference type="AlphaFoldDB" id="A0A504YUC0"/>
<dbReference type="CDD" id="cd00265">
    <property type="entry name" value="MADS_MEF2_like"/>
    <property type="match status" value="1"/>
</dbReference>
<gene>
    <name evidence="8" type="ORF">FGIG_03446</name>
</gene>
<feature type="compositionally biased region" description="Polar residues" evidence="6">
    <location>
        <begin position="542"/>
        <end position="555"/>
    </location>
</feature>
<feature type="compositionally biased region" description="Low complexity" evidence="6">
    <location>
        <begin position="526"/>
        <end position="538"/>
    </location>
</feature>